<dbReference type="InterPro" id="IPR004761">
    <property type="entry name" value="Spore_GerAB"/>
</dbReference>
<proteinExistence type="inferred from homology"/>
<feature type="transmembrane region" description="Helical" evidence="8">
    <location>
        <begin position="87"/>
        <end position="111"/>
    </location>
</feature>
<accession>A0ABW5Q1U4</accession>
<dbReference type="PANTHER" id="PTHR34975:SF2">
    <property type="entry name" value="SPORE GERMINATION PROTEIN A2"/>
    <property type="match status" value="1"/>
</dbReference>
<dbReference type="RefSeq" id="WP_379562385.1">
    <property type="nucleotide sequence ID" value="NZ_JBHUMX010000036.1"/>
</dbReference>
<organism evidence="9 10">
    <name type="scientific">Oceanobacillus kapialis</name>
    <dbReference type="NCBI Taxonomy" id="481353"/>
    <lineage>
        <taxon>Bacteria</taxon>
        <taxon>Bacillati</taxon>
        <taxon>Bacillota</taxon>
        <taxon>Bacilli</taxon>
        <taxon>Bacillales</taxon>
        <taxon>Bacillaceae</taxon>
        <taxon>Oceanobacillus</taxon>
    </lineage>
</organism>
<evidence type="ECO:0000313" key="9">
    <source>
        <dbReference type="EMBL" id="MFD2629594.1"/>
    </source>
</evidence>
<feature type="transmembrane region" description="Helical" evidence="8">
    <location>
        <begin position="276"/>
        <end position="297"/>
    </location>
</feature>
<keyword evidence="7 8" id="KW-0472">Membrane</keyword>
<dbReference type="NCBIfam" id="TIGR00912">
    <property type="entry name" value="2A0309"/>
    <property type="match status" value="1"/>
</dbReference>
<feature type="transmembrane region" description="Helical" evidence="8">
    <location>
        <begin position="152"/>
        <end position="172"/>
    </location>
</feature>
<evidence type="ECO:0000256" key="5">
    <source>
        <dbReference type="ARBA" id="ARBA00022692"/>
    </source>
</evidence>
<dbReference type="EMBL" id="JBHUMX010000036">
    <property type="protein sequence ID" value="MFD2629594.1"/>
    <property type="molecule type" value="Genomic_DNA"/>
</dbReference>
<keyword evidence="4" id="KW-0309">Germination</keyword>
<gene>
    <name evidence="9" type="ORF">ACFSUN_12470</name>
</gene>
<evidence type="ECO:0000256" key="1">
    <source>
        <dbReference type="ARBA" id="ARBA00004141"/>
    </source>
</evidence>
<feature type="transmembrane region" description="Helical" evidence="8">
    <location>
        <begin position="223"/>
        <end position="244"/>
    </location>
</feature>
<evidence type="ECO:0000256" key="8">
    <source>
        <dbReference type="SAM" id="Phobius"/>
    </source>
</evidence>
<sequence length="371" mass="40885">MKDFKYADEGISSREIMISLPAVTVGVGILSLPREIATLTIAADGWIAILVAGVVVTIITWLTAKVAASYPGESFLTYASKLVTKPVAILFTIILIIQSLLLSAYVIRVIADIAKTYLFDRTPVEVVSLTFLLVVVYAVAGSRAGLFRLNMLFFPIIVVITIVLSLFSLGWFELENLFPLFKTGIMDQMKAVEVSGLAFVGFNILFFYIALVKDTEKSPKASVYGMLIVISIYLLIFFINLGVFGNAVTSNLVYPLIELAKEIEIPGGVFERFDSVFFVIWLMSIFNTTAMSVDVTIYAFQSFLKLKKLTYLFILAPIIYIIGMIPEGALEVGKLGTFIGYFGVISTSGIAVILFLLFKIKNGRKKKLATK</sequence>
<comment type="similarity">
    <text evidence="2">Belongs to the amino acid-polyamine-organocation (APC) superfamily. Spore germination protein (SGP) (TC 2.A.3.9) family.</text>
</comment>
<feature type="transmembrane region" description="Helical" evidence="8">
    <location>
        <begin position="309"/>
        <end position="326"/>
    </location>
</feature>
<dbReference type="PANTHER" id="PTHR34975">
    <property type="entry name" value="SPORE GERMINATION PROTEIN A2"/>
    <property type="match status" value="1"/>
</dbReference>
<comment type="subcellular location">
    <subcellularLocation>
        <location evidence="1">Membrane</location>
        <topology evidence="1">Multi-pass membrane protein</topology>
    </subcellularLocation>
</comment>
<keyword evidence="10" id="KW-1185">Reference proteome</keyword>
<evidence type="ECO:0000313" key="10">
    <source>
        <dbReference type="Proteomes" id="UP001597451"/>
    </source>
</evidence>
<feature type="transmembrane region" description="Helical" evidence="8">
    <location>
        <begin position="123"/>
        <end position="140"/>
    </location>
</feature>
<dbReference type="Pfam" id="PF03845">
    <property type="entry name" value="Spore_permease"/>
    <property type="match status" value="1"/>
</dbReference>
<keyword evidence="3" id="KW-0813">Transport</keyword>
<name>A0ABW5Q1U4_9BACI</name>
<evidence type="ECO:0000256" key="6">
    <source>
        <dbReference type="ARBA" id="ARBA00022989"/>
    </source>
</evidence>
<keyword evidence="6 8" id="KW-1133">Transmembrane helix</keyword>
<evidence type="ECO:0000256" key="4">
    <source>
        <dbReference type="ARBA" id="ARBA00022544"/>
    </source>
</evidence>
<feature type="transmembrane region" description="Helical" evidence="8">
    <location>
        <begin position="45"/>
        <end position="67"/>
    </location>
</feature>
<comment type="caution">
    <text evidence="9">The sequence shown here is derived from an EMBL/GenBank/DDBJ whole genome shotgun (WGS) entry which is preliminary data.</text>
</comment>
<protein>
    <submittedName>
        <fullName evidence="9">Endospore germination permease</fullName>
    </submittedName>
</protein>
<evidence type="ECO:0000256" key="2">
    <source>
        <dbReference type="ARBA" id="ARBA00007998"/>
    </source>
</evidence>
<feature type="transmembrane region" description="Helical" evidence="8">
    <location>
        <begin position="192"/>
        <end position="211"/>
    </location>
</feature>
<keyword evidence="5 8" id="KW-0812">Transmembrane</keyword>
<evidence type="ECO:0000256" key="3">
    <source>
        <dbReference type="ARBA" id="ARBA00022448"/>
    </source>
</evidence>
<dbReference type="Proteomes" id="UP001597451">
    <property type="component" value="Unassembled WGS sequence"/>
</dbReference>
<evidence type="ECO:0000256" key="7">
    <source>
        <dbReference type="ARBA" id="ARBA00023136"/>
    </source>
</evidence>
<feature type="transmembrane region" description="Helical" evidence="8">
    <location>
        <begin position="338"/>
        <end position="358"/>
    </location>
</feature>
<reference evidence="10" key="1">
    <citation type="journal article" date="2019" name="Int. J. Syst. Evol. Microbiol.">
        <title>The Global Catalogue of Microorganisms (GCM) 10K type strain sequencing project: providing services to taxonomists for standard genome sequencing and annotation.</title>
        <authorList>
            <consortium name="The Broad Institute Genomics Platform"/>
            <consortium name="The Broad Institute Genome Sequencing Center for Infectious Disease"/>
            <person name="Wu L."/>
            <person name="Ma J."/>
        </authorList>
    </citation>
    <scope>NUCLEOTIDE SEQUENCE [LARGE SCALE GENOMIC DNA]</scope>
    <source>
        <strain evidence="10">TISTR 1858</strain>
    </source>
</reference>